<gene>
    <name evidence="6" type="ORF">GGE06_007902</name>
</gene>
<name>A0A7W7XFY0_9ACTN</name>
<evidence type="ECO:0000259" key="4">
    <source>
        <dbReference type="Pfam" id="PF13359"/>
    </source>
</evidence>
<comment type="caution">
    <text evidence="6">The sequence shown here is derived from an EMBL/GenBank/DDBJ whole genome shotgun (WGS) entry which is preliminary data.</text>
</comment>
<feature type="domain" description="Transposase Helix-turn-helix" evidence="5">
    <location>
        <begin position="123"/>
        <end position="173"/>
    </location>
</feature>
<dbReference type="GO" id="GO:0046872">
    <property type="term" value="F:metal ion binding"/>
    <property type="evidence" value="ECO:0007669"/>
    <property type="project" value="UniProtKB-KW"/>
</dbReference>
<feature type="region of interest" description="Disordered" evidence="3">
    <location>
        <begin position="380"/>
        <end position="465"/>
    </location>
</feature>
<evidence type="ECO:0000256" key="3">
    <source>
        <dbReference type="SAM" id="MobiDB-lite"/>
    </source>
</evidence>
<dbReference type="InterPro" id="IPR027806">
    <property type="entry name" value="HARBI1_dom"/>
</dbReference>
<evidence type="ECO:0000313" key="7">
    <source>
        <dbReference type="Proteomes" id="UP000582643"/>
    </source>
</evidence>
<accession>A0A7W7XFY0</accession>
<evidence type="ECO:0000256" key="2">
    <source>
        <dbReference type="ARBA" id="ARBA00022723"/>
    </source>
</evidence>
<keyword evidence="7" id="KW-1185">Reference proteome</keyword>
<protein>
    <recommendedName>
        <fullName evidence="8">Transposase</fullName>
    </recommendedName>
</protein>
<sequence>MLTFRLLRSACEWFIAPARKIRQLARGMSSFFKECGCIKPTRCPHPYKIRFRDALGKQREESGYDTQDDAIERLTAIHAEKKSTAPSVAEARRELGRKTVEGRRHEVRGGARKRAAGAGARHQLAFIDRLVATLIHLRHDLPHSVLALLFGVDRSTVPRAIGEIRGLLAERGCAGPDRPGLRLRTLADVFACARAEGIELRLDATEVQVRRLAAGRGGRRAFVSGKKKQTTMKATVIADARSRTLCADVLRPGRMRDATAARNEGTVVCFQYFPEVEVLLDDGYLGLRRDRPGQAIAPPRKPNKIALPHVRAAGEEARHNNSSKRTTVEYALADHERWKQLIRWIHRREVLPDTYRAIARLVSDRNTTTWQKHQIRTVPPQRNHVPARQRRTVSMPCGRRTAPDPCAGSGSGAGVTDPGARRVGLPGSRWCGVDPARARPPRGAPEPPPVPGRRGAPIGGSHAAR</sequence>
<dbReference type="Proteomes" id="UP000582643">
    <property type="component" value="Unassembled WGS sequence"/>
</dbReference>
<evidence type="ECO:0000313" key="6">
    <source>
        <dbReference type="EMBL" id="MBB4986930.1"/>
    </source>
</evidence>
<dbReference type="EMBL" id="JACHJY010000015">
    <property type="protein sequence ID" value="MBB4986930.1"/>
    <property type="molecule type" value="Genomic_DNA"/>
</dbReference>
<dbReference type="InterPro" id="IPR027805">
    <property type="entry name" value="Transposase_HTH_dom"/>
</dbReference>
<feature type="compositionally biased region" description="Pro residues" evidence="3">
    <location>
        <begin position="442"/>
        <end position="451"/>
    </location>
</feature>
<feature type="domain" description="DDE Tnp4" evidence="4">
    <location>
        <begin position="202"/>
        <end position="341"/>
    </location>
</feature>
<feature type="compositionally biased region" description="Low complexity" evidence="3">
    <location>
        <begin position="452"/>
        <end position="465"/>
    </location>
</feature>
<dbReference type="Pfam" id="PF13359">
    <property type="entry name" value="DDE_Tnp_4"/>
    <property type="match status" value="1"/>
</dbReference>
<evidence type="ECO:0000259" key="5">
    <source>
        <dbReference type="Pfam" id="PF13613"/>
    </source>
</evidence>
<proteinExistence type="predicted"/>
<comment type="cofactor">
    <cofactor evidence="1">
        <name>a divalent metal cation</name>
        <dbReference type="ChEBI" id="CHEBI:60240"/>
    </cofactor>
</comment>
<keyword evidence="2" id="KW-0479">Metal-binding</keyword>
<reference evidence="6 7" key="1">
    <citation type="submission" date="2020-08" db="EMBL/GenBank/DDBJ databases">
        <title>Genomic Encyclopedia of Type Strains, Phase III (KMG-III): the genomes of soil and plant-associated and newly described type strains.</title>
        <authorList>
            <person name="Whitman W."/>
        </authorList>
    </citation>
    <scope>NUCLEOTIDE SEQUENCE [LARGE SCALE GENOMIC DNA]</scope>
    <source>
        <strain evidence="6 7">SFB5A</strain>
    </source>
</reference>
<dbReference type="AlphaFoldDB" id="A0A7W7XFY0"/>
<evidence type="ECO:0000256" key="1">
    <source>
        <dbReference type="ARBA" id="ARBA00001968"/>
    </source>
</evidence>
<organism evidence="6 7">
    <name type="scientific">Streptomyces nymphaeiformis</name>
    <dbReference type="NCBI Taxonomy" id="2663842"/>
    <lineage>
        <taxon>Bacteria</taxon>
        <taxon>Bacillati</taxon>
        <taxon>Actinomycetota</taxon>
        <taxon>Actinomycetes</taxon>
        <taxon>Kitasatosporales</taxon>
        <taxon>Streptomycetaceae</taxon>
        <taxon>Streptomyces</taxon>
    </lineage>
</organism>
<dbReference type="Pfam" id="PF13613">
    <property type="entry name" value="HTH_Tnp_4"/>
    <property type="match status" value="1"/>
</dbReference>
<evidence type="ECO:0008006" key="8">
    <source>
        <dbReference type="Google" id="ProtNLM"/>
    </source>
</evidence>